<dbReference type="EMBL" id="QOCW01000006">
    <property type="protein sequence ID" value="RBW70039.1"/>
    <property type="molecule type" value="Genomic_DNA"/>
</dbReference>
<feature type="transmembrane region" description="Helical" evidence="1">
    <location>
        <begin position="392"/>
        <end position="416"/>
    </location>
</feature>
<name>A0A366XZ42_9BACI</name>
<reference evidence="2 3" key="1">
    <citation type="submission" date="2018-07" db="EMBL/GenBank/DDBJ databases">
        <title>Lottiidibacillus patelloidae gen. nov., sp. nov., isolated from the intestinal tract of a marine limpet and the reclassification of B. taeanensis BH030017T, B. algicola KMM 3737T and B. hwajinpoensis SW-72T as genus Lottiidibacillus.</title>
        <authorList>
            <person name="Liu R."/>
            <person name="Huang Z."/>
        </authorList>
    </citation>
    <scope>NUCLEOTIDE SEQUENCE [LARGE SCALE GENOMIC DNA]</scope>
    <source>
        <strain evidence="2 3">BH030017</strain>
    </source>
</reference>
<feature type="transmembrane region" description="Helical" evidence="1">
    <location>
        <begin position="89"/>
        <end position="109"/>
    </location>
</feature>
<feature type="transmembrane region" description="Helical" evidence="1">
    <location>
        <begin position="115"/>
        <end position="133"/>
    </location>
</feature>
<dbReference type="SUPFAM" id="SSF103473">
    <property type="entry name" value="MFS general substrate transporter"/>
    <property type="match status" value="1"/>
</dbReference>
<dbReference type="RefSeq" id="WP_113805327.1">
    <property type="nucleotide sequence ID" value="NZ_QOCW01000006.1"/>
</dbReference>
<dbReference type="OrthoDB" id="9764596at2"/>
<dbReference type="AlphaFoldDB" id="A0A366XZ42"/>
<feature type="transmembrane region" description="Helical" evidence="1">
    <location>
        <begin position="436"/>
        <end position="459"/>
    </location>
</feature>
<evidence type="ECO:0000313" key="3">
    <source>
        <dbReference type="Proteomes" id="UP000253314"/>
    </source>
</evidence>
<feature type="transmembrane region" description="Helical" evidence="1">
    <location>
        <begin position="287"/>
        <end position="304"/>
    </location>
</feature>
<sequence>MTAQVEKNNFVNRSKLWQIGFFALNNTATNLYMFAMMFISYYATGIAGVAVVVISAILTGARIFDGVTDPIIGYVIDKTNTKFGKFRPFMILGNIILLISVLLMFNVTHLVPESYRLPFIIAIYIVHIVGYTFQTACTRAAQTVLTNDPKQRPVFSAFDAAYNTILFVGGQYYVASYLVPKHGGFTQGFFTEFNTVAMITSAIFTVLAVIALWEKDRTEYFGFAQKTVKTSFRDYWPVIKRNRPLQMLVVAAATDKLAGQVLRQPVVPVMFFGILIGDYALSGTVSMITIIPTLIITFIGVGIARNKGLKKTFVGGTWGALLSFTLLLVFFLVIDDPTAISLSNLGAATIIFLILYTLGYSFMGLTGNLVIPMIADTSDYETHITGRYVPGMIATIFSFVDKIISSLASTIVGLMLAMIGFKTVFPEVDTPLTTGLFVLALFFHIGIPMLGWIASLIAMKFYKLDDQYMAQIQAEISEVKEMLVEKNQISVEPSTGTEAK</sequence>
<dbReference type="PANTHER" id="PTHR11328">
    <property type="entry name" value="MAJOR FACILITATOR SUPERFAMILY DOMAIN-CONTAINING PROTEIN"/>
    <property type="match status" value="1"/>
</dbReference>
<dbReference type="Gene3D" id="1.20.1250.20">
    <property type="entry name" value="MFS general substrate transporter like domains"/>
    <property type="match status" value="1"/>
</dbReference>
<feature type="transmembrane region" description="Helical" evidence="1">
    <location>
        <begin position="31"/>
        <end position="58"/>
    </location>
</feature>
<keyword evidence="1" id="KW-0472">Membrane</keyword>
<protein>
    <submittedName>
        <fullName evidence="2">Glucuronide permease</fullName>
    </submittedName>
</protein>
<proteinExistence type="predicted"/>
<comment type="caution">
    <text evidence="2">The sequence shown here is derived from an EMBL/GenBank/DDBJ whole genome shotgun (WGS) entry which is preliminary data.</text>
</comment>
<evidence type="ECO:0000256" key="1">
    <source>
        <dbReference type="SAM" id="Phobius"/>
    </source>
</evidence>
<dbReference type="GO" id="GO:0005886">
    <property type="term" value="C:plasma membrane"/>
    <property type="evidence" value="ECO:0007669"/>
    <property type="project" value="TreeGrafter"/>
</dbReference>
<accession>A0A366XZ42</accession>
<dbReference type="Proteomes" id="UP000253314">
    <property type="component" value="Unassembled WGS sequence"/>
</dbReference>
<feature type="transmembrane region" description="Helical" evidence="1">
    <location>
        <begin position="193"/>
        <end position="213"/>
    </location>
</feature>
<gene>
    <name evidence="2" type="ORF">DS031_07510</name>
</gene>
<dbReference type="Pfam" id="PF13347">
    <property type="entry name" value="MFS_2"/>
    <property type="match status" value="1"/>
</dbReference>
<dbReference type="GO" id="GO:0015293">
    <property type="term" value="F:symporter activity"/>
    <property type="evidence" value="ECO:0007669"/>
    <property type="project" value="InterPro"/>
</dbReference>
<feature type="transmembrane region" description="Helical" evidence="1">
    <location>
        <begin position="316"/>
        <end position="334"/>
    </location>
</feature>
<feature type="transmembrane region" description="Helical" evidence="1">
    <location>
        <begin position="154"/>
        <end position="173"/>
    </location>
</feature>
<feature type="transmembrane region" description="Helical" evidence="1">
    <location>
        <begin position="346"/>
        <end position="371"/>
    </location>
</feature>
<dbReference type="GO" id="GO:0008643">
    <property type="term" value="P:carbohydrate transport"/>
    <property type="evidence" value="ECO:0007669"/>
    <property type="project" value="InterPro"/>
</dbReference>
<dbReference type="InterPro" id="IPR039672">
    <property type="entry name" value="MFS_2"/>
</dbReference>
<keyword evidence="3" id="KW-1185">Reference proteome</keyword>
<keyword evidence="1" id="KW-0812">Transmembrane</keyword>
<keyword evidence="1" id="KW-1133">Transmembrane helix</keyword>
<dbReference type="PANTHER" id="PTHR11328:SF24">
    <property type="entry name" value="MAJOR FACILITATOR SUPERFAMILY (MFS) PROFILE DOMAIN-CONTAINING PROTEIN"/>
    <property type="match status" value="1"/>
</dbReference>
<evidence type="ECO:0000313" key="2">
    <source>
        <dbReference type="EMBL" id="RBW70039.1"/>
    </source>
</evidence>
<dbReference type="InterPro" id="IPR036259">
    <property type="entry name" value="MFS_trans_sf"/>
</dbReference>
<organism evidence="2 3">
    <name type="scientific">Bacillus taeanensis</name>
    <dbReference type="NCBI Taxonomy" id="273032"/>
    <lineage>
        <taxon>Bacteria</taxon>
        <taxon>Bacillati</taxon>
        <taxon>Bacillota</taxon>
        <taxon>Bacilli</taxon>
        <taxon>Bacillales</taxon>
        <taxon>Bacillaceae</taxon>
        <taxon>Bacillus</taxon>
    </lineage>
</organism>